<dbReference type="PANTHER" id="PTHR44688:SF16">
    <property type="entry name" value="DNA-BINDING TRANSCRIPTIONAL ACTIVATOR DEVR_DOSR"/>
    <property type="match status" value="1"/>
</dbReference>
<evidence type="ECO:0000256" key="3">
    <source>
        <dbReference type="ARBA" id="ARBA00023163"/>
    </source>
</evidence>
<dbReference type="GO" id="GO:0003677">
    <property type="term" value="F:DNA binding"/>
    <property type="evidence" value="ECO:0007669"/>
    <property type="project" value="UniProtKB-KW"/>
</dbReference>
<dbReference type="CDD" id="cd06170">
    <property type="entry name" value="LuxR_C_like"/>
    <property type="match status" value="1"/>
</dbReference>
<dbReference type="PROSITE" id="PS00622">
    <property type="entry name" value="HTH_LUXR_1"/>
    <property type="match status" value="1"/>
</dbReference>
<evidence type="ECO:0000259" key="4">
    <source>
        <dbReference type="PROSITE" id="PS50043"/>
    </source>
</evidence>
<dbReference type="PANTHER" id="PTHR44688">
    <property type="entry name" value="DNA-BINDING TRANSCRIPTIONAL ACTIVATOR DEVR_DOSR"/>
    <property type="match status" value="1"/>
</dbReference>
<evidence type="ECO:0000313" key="5">
    <source>
        <dbReference type="EMBL" id="XBX79555.1"/>
    </source>
</evidence>
<evidence type="ECO:0000256" key="1">
    <source>
        <dbReference type="ARBA" id="ARBA00023015"/>
    </source>
</evidence>
<sequence>MVSRLAVELQDDVLAIREVVERLLPSQRTGLRPLPTPLPVVPAIAARFHDLILPARDRDLLLALSVSLDDRLDPLLTFDGRSALEISAAPVGRHLIVRAGRVRFTDTRLAIWVQARTDPAIIGAVHDRLSGMFRSRGDGMSADWHRARASLERDPRAAAELTRIARELSEAGHPDRALLLAREATKHADGADRDEARLVAGAASVGAGFAVEAAEWLGSLFPDGTQRYRLQGLAGLITARAHLHGAVPDVDPNSLRPRTDDTGDWYSWTRAAALAAVLCAERGDRPGMRRWLDALRVGTARVGAERELRDPVIALSWLLVGERDLDDIAGTGPLSGRMLCALRAAVDGDVDLGLRTLEAAEPIMDGELDPLVAGFEFSPVVRAYLSVAETLLLVWRGDIGRARDRLLLAARELPIAMPFAGLGVVLARRLDLAVLGEVGPVSRSLTAALPPAMKTDVLVDRAIASYLAGAFDDAAASMRLWIDLGAPRTTLSVPGLDEVAATGETGPDAPSIVAPPEVFLAHELRIRVATAVDARWRSEHDEVHASARTLRSPFARARVESMLGVQCAIHDEIGAARSHLRSARHLFELAGATAWARSVGDRLDRLESRGTEADVPADPLSACRHVWSQLLTAREVEVAMLAVVGAGNKDIAAALGVSVRTVEVHLGRVFAKLDVRGRVELTALAHRTNRHV</sequence>
<name>A0AAU7VZJ1_9MICO</name>
<dbReference type="InterPro" id="IPR016032">
    <property type="entry name" value="Sig_transdc_resp-reg_C-effctor"/>
</dbReference>
<gene>
    <name evidence="5" type="ORF">ABS642_05590</name>
</gene>
<evidence type="ECO:0000256" key="2">
    <source>
        <dbReference type="ARBA" id="ARBA00023125"/>
    </source>
</evidence>
<keyword evidence="1" id="KW-0805">Transcription regulation</keyword>
<dbReference type="InterPro" id="IPR036388">
    <property type="entry name" value="WH-like_DNA-bd_sf"/>
</dbReference>
<protein>
    <submittedName>
        <fullName evidence="5">Helix-turn-helix transcriptional regulator</fullName>
    </submittedName>
</protein>
<dbReference type="EMBL" id="CP158357">
    <property type="protein sequence ID" value="XBX79555.1"/>
    <property type="molecule type" value="Genomic_DNA"/>
</dbReference>
<dbReference type="RefSeq" id="WP_350352553.1">
    <property type="nucleotide sequence ID" value="NZ_CP158357.1"/>
</dbReference>
<dbReference type="GO" id="GO:0006355">
    <property type="term" value="P:regulation of DNA-templated transcription"/>
    <property type="evidence" value="ECO:0007669"/>
    <property type="project" value="InterPro"/>
</dbReference>
<reference evidence="5" key="1">
    <citation type="submission" date="2024-06" db="EMBL/GenBank/DDBJ databases">
        <title>Draft genome sequence of Microbacterium sp. strain A8/3-1, isolated from Oxytropis tragacanthoides Fisch. ex DC. Root nodules in the Altai region of Russia.</title>
        <authorList>
            <person name="Sazanova A."/>
            <person name="Guro P."/>
            <person name="Kuznetsova I."/>
            <person name="Belimov A."/>
            <person name="Safronova V."/>
        </authorList>
    </citation>
    <scope>NUCLEOTIDE SEQUENCE</scope>
    <source>
        <strain evidence="5">A8/3-1</strain>
    </source>
</reference>
<dbReference type="AlphaFoldDB" id="A0AAU7VZJ1"/>
<organism evidence="5">
    <name type="scientific">Microbacterium sp. A8/3-1</name>
    <dbReference type="NCBI Taxonomy" id="3160749"/>
    <lineage>
        <taxon>Bacteria</taxon>
        <taxon>Bacillati</taxon>
        <taxon>Actinomycetota</taxon>
        <taxon>Actinomycetes</taxon>
        <taxon>Micrococcales</taxon>
        <taxon>Microbacteriaceae</taxon>
        <taxon>Microbacterium</taxon>
    </lineage>
</organism>
<keyword evidence="2" id="KW-0238">DNA-binding</keyword>
<dbReference type="Gene3D" id="1.10.10.10">
    <property type="entry name" value="Winged helix-like DNA-binding domain superfamily/Winged helix DNA-binding domain"/>
    <property type="match status" value="1"/>
</dbReference>
<proteinExistence type="predicted"/>
<keyword evidence="3" id="KW-0804">Transcription</keyword>
<dbReference type="PRINTS" id="PR00038">
    <property type="entry name" value="HTHLUXR"/>
</dbReference>
<dbReference type="InterPro" id="IPR000792">
    <property type="entry name" value="Tscrpt_reg_LuxR_C"/>
</dbReference>
<dbReference type="Pfam" id="PF00196">
    <property type="entry name" value="GerE"/>
    <property type="match status" value="1"/>
</dbReference>
<dbReference type="SMART" id="SM00421">
    <property type="entry name" value="HTH_LUXR"/>
    <property type="match status" value="1"/>
</dbReference>
<dbReference type="PROSITE" id="PS50043">
    <property type="entry name" value="HTH_LUXR_2"/>
    <property type="match status" value="1"/>
</dbReference>
<dbReference type="SUPFAM" id="SSF46894">
    <property type="entry name" value="C-terminal effector domain of the bipartite response regulators"/>
    <property type="match status" value="1"/>
</dbReference>
<feature type="domain" description="HTH luxR-type" evidence="4">
    <location>
        <begin position="624"/>
        <end position="689"/>
    </location>
</feature>
<accession>A0AAU7VZJ1</accession>